<sequence>MSVVTVLPDACNKHIKTNTTPTRSLKSMESIYSMTPTSSKFSVLSRRKINQKNNRDRNSSLVPAVSEIKQRVVSARMLRMKQLQNQIGEAHHRIAELSSENRLLKSLHKRQDSALSKYENSNAELPQLLHSHAEELRMWQTRCRNLQRQNKELQAKMKQKETILLTISDQNKQLLLLNKDKNLQERAGLQERVKILEQRCMDKENEIKLLARRLQLESKAFKSNLTLEQQKYRDLITKIEMSDFLTVTDKKATPHKAKTLYTKSPLNRIASKSAASLSHVSDEKVSSAGTTTTLPPCSNEPKKVIDVNKPSVNNNVKLEIIDASESEFDLTKNCIDKSNSLDENDETSSRVKNGMIRARQQQQQPNNKNTLASTKASTKLSPLHTEHPYKSIDNKSEKKSICNDSELSDDDEFQFFSNHNGTKTTHNNARELLEHKMHINELEEKLKQNSLDDNSQKSHLQCPSLYLPKTSNSSSLSSHDDITLRNEDMTHYTFIDGRGDNEIVTIQREIRDSTLQRESILDEYCETIFDDENKSHYSENSITRVKKIEFARGAAANKNNINSYGHTNGVNGSSFWSAKNQNQSSYQINDYAKSNGHAKTGTESTTAGPKEGIGKPTKLDDKKKTRLLAILKNMDGSVEN</sequence>
<feature type="region of interest" description="Disordered" evidence="4">
    <location>
        <begin position="273"/>
        <end position="306"/>
    </location>
</feature>
<dbReference type="GO" id="GO:0042073">
    <property type="term" value="P:intraciliary transport"/>
    <property type="evidence" value="ECO:0007669"/>
    <property type="project" value="TreeGrafter"/>
</dbReference>
<dbReference type="AlphaFoldDB" id="A0A9N9WNQ5"/>
<keyword evidence="2 3" id="KW-0175">Coiled coil</keyword>
<dbReference type="OrthoDB" id="2123794at2759"/>
<evidence type="ECO:0000313" key="6">
    <source>
        <dbReference type="EMBL" id="CAG9800404.1"/>
    </source>
</evidence>
<evidence type="ECO:0000256" key="1">
    <source>
        <dbReference type="ARBA" id="ARBA00010229"/>
    </source>
</evidence>
<feature type="coiled-coil region" evidence="3">
    <location>
        <begin position="129"/>
        <end position="213"/>
    </location>
</feature>
<name>A0A9N9WNQ5_9DIPT</name>
<evidence type="ECO:0000259" key="5">
    <source>
        <dbReference type="Pfam" id="PF15619"/>
    </source>
</evidence>
<dbReference type="GO" id="GO:0005930">
    <property type="term" value="C:axoneme"/>
    <property type="evidence" value="ECO:0007669"/>
    <property type="project" value="TreeGrafter"/>
</dbReference>
<evidence type="ECO:0000256" key="4">
    <source>
        <dbReference type="SAM" id="MobiDB-lite"/>
    </source>
</evidence>
<accession>A0A9N9WNQ5</accession>
<feature type="region of interest" description="Disordered" evidence="4">
    <location>
        <begin position="357"/>
        <end position="397"/>
    </location>
</feature>
<dbReference type="InterPro" id="IPR028933">
    <property type="entry name" value="Lebercilin_dom"/>
</dbReference>
<reference evidence="6" key="1">
    <citation type="submission" date="2022-01" db="EMBL/GenBank/DDBJ databases">
        <authorList>
            <person name="King R."/>
        </authorList>
    </citation>
    <scope>NUCLEOTIDE SEQUENCE</scope>
</reference>
<dbReference type="PANTHER" id="PTHR16650:SF6">
    <property type="entry name" value="GH21622P"/>
    <property type="match status" value="1"/>
</dbReference>
<keyword evidence="7" id="KW-1185">Reference proteome</keyword>
<dbReference type="Proteomes" id="UP001153620">
    <property type="component" value="Chromosome 1"/>
</dbReference>
<reference evidence="6" key="2">
    <citation type="submission" date="2022-10" db="EMBL/GenBank/DDBJ databases">
        <authorList>
            <consortium name="ENA_rothamsted_submissions"/>
            <consortium name="culmorum"/>
            <person name="King R."/>
        </authorList>
    </citation>
    <scope>NUCLEOTIDE SEQUENCE</scope>
</reference>
<feature type="compositionally biased region" description="Polar residues" evidence="4">
    <location>
        <begin position="287"/>
        <end position="296"/>
    </location>
</feature>
<evidence type="ECO:0000256" key="3">
    <source>
        <dbReference type="SAM" id="Coils"/>
    </source>
</evidence>
<evidence type="ECO:0000313" key="7">
    <source>
        <dbReference type="Proteomes" id="UP001153620"/>
    </source>
</evidence>
<organism evidence="6 7">
    <name type="scientific">Chironomus riparius</name>
    <dbReference type="NCBI Taxonomy" id="315576"/>
    <lineage>
        <taxon>Eukaryota</taxon>
        <taxon>Metazoa</taxon>
        <taxon>Ecdysozoa</taxon>
        <taxon>Arthropoda</taxon>
        <taxon>Hexapoda</taxon>
        <taxon>Insecta</taxon>
        <taxon>Pterygota</taxon>
        <taxon>Neoptera</taxon>
        <taxon>Endopterygota</taxon>
        <taxon>Diptera</taxon>
        <taxon>Nematocera</taxon>
        <taxon>Chironomoidea</taxon>
        <taxon>Chironomidae</taxon>
        <taxon>Chironominae</taxon>
        <taxon>Chironomus</taxon>
    </lineage>
</organism>
<gene>
    <name evidence="6" type="ORF">CHIRRI_LOCUS3347</name>
</gene>
<dbReference type="Pfam" id="PF15619">
    <property type="entry name" value="Lebercilin"/>
    <property type="match status" value="1"/>
</dbReference>
<protein>
    <recommendedName>
        <fullName evidence="5">Lebercilin domain-containing protein</fullName>
    </recommendedName>
</protein>
<dbReference type="InterPro" id="IPR026188">
    <property type="entry name" value="Lebercilin-like"/>
</dbReference>
<feature type="region of interest" description="Disordered" evidence="4">
    <location>
        <begin position="593"/>
        <end position="619"/>
    </location>
</feature>
<proteinExistence type="inferred from homology"/>
<evidence type="ECO:0000256" key="2">
    <source>
        <dbReference type="ARBA" id="ARBA00023054"/>
    </source>
</evidence>
<dbReference type="PANTHER" id="PTHR16650">
    <property type="entry name" value="C21ORF13-RELATED"/>
    <property type="match status" value="1"/>
</dbReference>
<dbReference type="EMBL" id="OU895877">
    <property type="protein sequence ID" value="CAG9800404.1"/>
    <property type="molecule type" value="Genomic_DNA"/>
</dbReference>
<feature type="domain" description="Lebercilin" evidence="5">
    <location>
        <begin position="69"/>
        <end position="239"/>
    </location>
</feature>
<feature type="compositionally biased region" description="Basic and acidic residues" evidence="4">
    <location>
        <begin position="384"/>
        <end position="397"/>
    </location>
</feature>
<comment type="similarity">
    <text evidence="1">Belongs to the LCA5 family.</text>
</comment>
<feature type="compositionally biased region" description="Polar residues" evidence="4">
    <location>
        <begin position="359"/>
        <end position="380"/>
    </location>
</feature>